<dbReference type="GO" id="GO:0016020">
    <property type="term" value="C:membrane"/>
    <property type="evidence" value="ECO:0007669"/>
    <property type="project" value="UniProtKB-SubCell"/>
</dbReference>
<keyword evidence="8" id="KW-1185">Reference proteome</keyword>
<keyword evidence="2 5" id="KW-0812">Transmembrane</keyword>
<evidence type="ECO:0000256" key="1">
    <source>
        <dbReference type="ARBA" id="ARBA00004141"/>
    </source>
</evidence>
<dbReference type="Pfam" id="PF04893">
    <property type="entry name" value="Yip1"/>
    <property type="match status" value="1"/>
</dbReference>
<feature type="domain" description="Yip1" evidence="6">
    <location>
        <begin position="15"/>
        <end position="176"/>
    </location>
</feature>
<dbReference type="EMBL" id="QAAD01000002">
    <property type="protein sequence ID" value="PTN10083.1"/>
    <property type="molecule type" value="Genomic_DNA"/>
</dbReference>
<feature type="transmembrane region" description="Helical" evidence="5">
    <location>
        <begin position="131"/>
        <end position="151"/>
    </location>
</feature>
<keyword evidence="4 5" id="KW-0472">Membrane</keyword>
<keyword evidence="3 5" id="KW-1133">Transmembrane helix</keyword>
<sequence>MDFKAQLNWLFLESWSLLTAPKDFWKIKLAKGFSKPVVGSFFLPLTVLVGLAVFLGELLWKSEPLLSYALLKGLREAVSYLLQYFVAAAVLFRLLQNHKGTGNKKCLDSVLAYSLLPFLAASTIIGLFPGLYVLGIAGLYGFYLFITGAQTCLEIPKNEQARFILLALLLIVLIFGTINWISWKIFQAFFPYGA</sequence>
<evidence type="ECO:0000256" key="5">
    <source>
        <dbReference type="SAM" id="Phobius"/>
    </source>
</evidence>
<evidence type="ECO:0000259" key="6">
    <source>
        <dbReference type="Pfam" id="PF04893"/>
    </source>
</evidence>
<proteinExistence type="predicted"/>
<feature type="transmembrane region" description="Helical" evidence="5">
    <location>
        <begin position="163"/>
        <end position="183"/>
    </location>
</feature>
<organism evidence="7 8">
    <name type="scientific">Mangrovibacterium marinum</name>
    <dbReference type="NCBI Taxonomy" id="1639118"/>
    <lineage>
        <taxon>Bacteria</taxon>
        <taxon>Pseudomonadati</taxon>
        <taxon>Bacteroidota</taxon>
        <taxon>Bacteroidia</taxon>
        <taxon>Marinilabiliales</taxon>
        <taxon>Prolixibacteraceae</taxon>
        <taxon>Mangrovibacterium</taxon>
    </lineage>
</organism>
<dbReference type="InterPro" id="IPR006977">
    <property type="entry name" value="Yip1_dom"/>
</dbReference>
<gene>
    <name evidence="7" type="ORF">C8N47_10266</name>
</gene>
<dbReference type="RefSeq" id="WP_107820874.1">
    <property type="nucleotide sequence ID" value="NZ_OY782574.1"/>
</dbReference>
<evidence type="ECO:0000256" key="3">
    <source>
        <dbReference type="ARBA" id="ARBA00022989"/>
    </source>
</evidence>
<accession>A0A2T5C5B8</accession>
<feature type="transmembrane region" description="Helical" evidence="5">
    <location>
        <begin position="37"/>
        <end position="57"/>
    </location>
</feature>
<dbReference type="Proteomes" id="UP000243525">
    <property type="component" value="Unassembled WGS sequence"/>
</dbReference>
<evidence type="ECO:0000256" key="4">
    <source>
        <dbReference type="ARBA" id="ARBA00023136"/>
    </source>
</evidence>
<name>A0A2T5C5B8_9BACT</name>
<comment type="caution">
    <text evidence="7">The sequence shown here is derived from an EMBL/GenBank/DDBJ whole genome shotgun (WGS) entry which is preliminary data.</text>
</comment>
<dbReference type="AlphaFoldDB" id="A0A2T5C5B8"/>
<evidence type="ECO:0000313" key="8">
    <source>
        <dbReference type="Proteomes" id="UP000243525"/>
    </source>
</evidence>
<reference evidence="7 8" key="1">
    <citation type="submission" date="2018-04" db="EMBL/GenBank/DDBJ databases">
        <title>Genomic Encyclopedia of Archaeal and Bacterial Type Strains, Phase II (KMG-II): from individual species to whole genera.</title>
        <authorList>
            <person name="Goeker M."/>
        </authorList>
    </citation>
    <scope>NUCLEOTIDE SEQUENCE [LARGE SCALE GENOMIC DNA]</scope>
    <source>
        <strain evidence="7 8">DSM 28823</strain>
    </source>
</reference>
<evidence type="ECO:0000313" key="7">
    <source>
        <dbReference type="EMBL" id="PTN10083.1"/>
    </source>
</evidence>
<comment type="subcellular location">
    <subcellularLocation>
        <location evidence="1">Membrane</location>
        <topology evidence="1">Multi-pass membrane protein</topology>
    </subcellularLocation>
</comment>
<evidence type="ECO:0000256" key="2">
    <source>
        <dbReference type="ARBA" id="ARBA00022692"/>
    </source>
</evidence>
<dbReference type="OrthoDB" id="1120629at2"/>
<protein>
    <recommendedName>
        <fullName evidence="6">Yip1 domain-containing protein</fullName>
    </recommendedName>
</protein>
<feature type="transmembrane region" description="Helical" evidence="5">
    <location>
        <begin position="77"/>
        <end position="95"/>
    </location>
</feature>